<dbReference type="CDD" id="cd16442">
    <property type="entry name" value="BPL"/>
    <property type="match status" value="1"/>
</dbReference>
<dbReference type="PROSITE" id="PS51733">
    <property type="entry name" value="BPL_LPL_CATALYTIC"/>
    <property type="match status" value="1"/>
</dbReference>
<evidence type="ECO:0000313" key="4">
    <source>
        <dbReference type="EMBL" id="ODV73774.1"/>
    </source>
</evidence>
<dbReference type="GO" id="GO:0005737">
    <property type="term" value="C:cytoplasm"/>
    <property type="evidence" value="ECO:0007669"/>
    <property type="project" value="TreeGrafter"/>
</dbReference>
<protein>
    <submittedName>
        <fullName evidence="4">Biotin:apo protein ligase</fullName>
    </submittedName>
</protein>
<feature type="domain" description="BPL/LPL catalytic" evidence="3">
    <location>
        <begin position="381"/>
        <end position="580"/>
    </location>
</feature>
<dbReference type="STRING" id="983966.A0A1E4S2L0"/>
<proteinExistence type="inferred from homology"/>
<reference evidence="4 5" key="1">
    <citation type="journal article" date="2016" name="Proc. Natl. Acad. Sci. U.S.A.">
        <title>Comparative genomics of biotechnologically important yeasts.</title>
        <authorList>
            <person name="Riley R."/>
            <person name="Haridas S."/>
            <person name="Wolfe K.H."/>
            <person name="Lopes M.R."/>
            <person name="Hittinger C.T."/>
            <person name="Goeker M."/>
            <person name="Salamov A.A."/>
            <person name="Wisecaver J.H."/>
            <person name="Long T.M."/>
            <person name="Calvey C.H."/>
            <person name="Aerts A.L."/>
            <person name="Barry K.W."/>
            <person name="Choi C."/>
            <person name="Clum A."/>
            <person name="Coughlan A.Y."/>
            <person name="Deshpande S."/>
            <person name="Douglass A.P."/>
            <person name="Hanson S.J."/>
            <person name="Klenk H.-P."/>
            <person name="LaButti K.M."/>
            <person name="Lapidus A."/>
            <person name="Lindquist E.A."/>
            <person name="Lipzen A.M."/>
            <person name="Meier-Kolthoff J.P."/>
            <person name="Ohm R.A."/>
            <person name="Otillar R.P."/>
            <person name="Pangilinan J.L."/>
            <person name="Peng Y."/>
            <person name="Rokas A."/>
            <person name="Rosa C.A."/>
            <person name="Scheuner C."/>
            <person name="Sibirny A.A."/>
            <person name="Slot J.C."/>
            <person name="Stielow J.B."/>
            <person name="Sun H."/>
            <person name="Kurtzman C.P."/>
            <person name="Blackwell M."/>
            <person name="Grigoriev I.V."/>
            <person name="Jeffries T.W."/>
        </authorList>
    </citation>
    <scope>NUCLEOTIDE SEQUENCE [LARGE SCALE GENOMIC DNA]</scope>
    <source>
        <strain evidence="5">ATCC 18201 / CBS 1600 / BCRC 20928 / JCM 3617 / NBRC 0987 / NRRL Y-1542</strain>
    </source>
</reference>
<dbReference type="InterPro" id="IPR004143">
    <property type="entry name" value="BPL_LPL_catalytic"/>
</dbReference>
<dbReference type="SUPFAM" id="SSF55681">
    <property type="entry name" value="Class II aaRS and biotin synthetases"/>
    <property type="match status" value="1"/>
</dbReference>
<comment type="similarity">
    <text evidence="1">Belongs to the biotin--protein ligase family.</text>
</comment>
<dbReference type="PANTHER" id="PTHR12835:SF5">
    <property type="entry name" value="BIOTIN--PROTEIN LIGASE"/>
    <property type="match status" value="1"/>
</dbReference>
<keyword evidence="5" id="KW-1185">Reference proteome</keyword>
<dbReference type="GeneID" id="30989210"/>
<evidence type="ECO:0000313" key="5">
    <source>
        <dbReference type="Proteomes" id="UP000094389"/>
    </source>
</evidence>
<dbReference type="InterPro" id="IPR004408">
    <property type="entry name" value="Biotin_CoA_COase_ligase"/>
</dbReference>
<dbReference type="Gene3D" id="3.40.50.880">
    <property type="match status" value="1"/>
</dbReference>
<keyword evidence="2 4" id="KW-0436">Ligase</keyword>
<dbReference type="InterPro" id="IPR045864">
    <property type="entry name" value="aa-tRNA-synth_II/BPL/LPL"/>
</dbReference>
<dbReference type="CDD" id="cd03144">
    <property type="entry name" value="GATase1_ScBLP_like"/>
    <property type="match status" value="1"/>
</dbReference>
<dbReference type="AlphaFoldDB" id="A0A1E4S2L0"/>
<organism evidence="4 5">
    <name type="scientific">Cyberlindnera jadinii (strain ATCC 18201 / CBS 1600 / BCRC 20928 / JCM 3617 / NBRC 0987 / NRRL Y-1542)</name>
    <name type="common">Torula yeast</name>
    <name type="synonym">Candida utilis</name>
    <dbReference type="NCBI Taxonomy" id="983966"/>
    <lineage>
        <taxon>Eukaryota</taxon>
        <taxon>Fungi</taxon>
        <taxon>Dikarya</taxon>
        <taxon>Ascomycota</taxon>
        <taxon>Saccharomycotina</taxon>
        <taxon>Saccharomycetes</taxon>
        <taxon>Phaffomycetales</taxon>
        <taxon>Phaffomycetaceae</taxon>
        <taxon>Cyberlindnera</taxon>
    </lineage>
</organism>
<dbReference type="GO" id="GO:0004077">
    <property type="term" value="F:biotin--[biotin carboxyl-carrier protein] ligase activity"/>
    <property type="evidence" value="ECO:0007669"/>
    <property type="project" value="InterPro"/>
</dbReference>
<dbReference type="OrthoDB" id="10250105at2759"/>
<dbReference type="InterPro" id="IPR029062">
    <property type="entry name" value="Class_I_gatase-like"/>
</dbReference>
<dbReference type="Pfam" id="PF03099">
    <property type="entry name" value="BPL_LplA_LipB"/>
    <property type="match status" value="1"/>
</dbReference>
<evidence type="ECO:0000256" key="1">
    <source>
        <dbReference type="ARBA" id="ARBA00009934"/>
    </source>
</evidence>
<sequence>MNVLVYAGPGTSPDSVKHCLESLRRFLSPHYAVIGVGTQTLLNEPWSSKTSLLVIPGGADLPVCQQLNGKGNKVIRDFVSRGGKLLGFCSGGYYCSDKVEFEVGDPMMEVSGKRELKFFPGIARGCAFKGFQYGNEAGALAVALDVNPQLLEMEAGEECLNYYNGGAVFVDAEKYDNVTVLASYKEQVHVDQGDDTRASAIVHCKVREGDVILTGTHPEFVPEMMHSSQEPSYLETVKLLKENDEVRKKFLRACLLRLGLKVNDDEIVRPRLTPLLLSSPISGAVQSIIDDLTADVAADGNLLKCETDNFRLHIDETEISSHMDKQEELEDPDTVTKELIAFTKEIPERKLTFYFDINNYFRYLRESYGALDRVRAGSILFYGEVVTSTSAMPNSNISLLRHLPSGTLLAASVQVSGRGRGGNIWINPYGVLASSLILDLPLAYTHAPVVFIQYLTALSYVEAIKSMGPGYEELPIKIKWPNDIYAMKPEYFGQKLSPNDSEPAWVKICGILVNTNVIGKNYKCIVGAGINLSNSEPTTSVNSTITAWNKFNNKQLEHISPELLLAKYMYQMDTLFNKFKQFGFKPLLPLYYSHWLHDGQVVRLQDYGNTRAMITGITDDFGLLVAQEMDVHGRVCGQKYHLQPDGNSFDMFNNLISKKAYV</sequence>
<dbReference type="OMA" id="HHAFYSN"/>
<dbReference type="Pfam" id="PF09825">
    <property type="entry name" value="BPL_N"/>
    <property type="match status" value="1"/>
</dbReference>
<dbReference type="Proteomes" id="UP000094389">
    <property type="component" value="Unassembled WGS sequence"/>
</dbReference>
<dbReference type="InterPro" id="IPR019197">
    <property type="entry name" value="Biotin-prot_ligase_N"/>
</dbReference>
<dbReference type="EMBL" id="KV453929">
    <property type="protein sequence ID" value="ODV73774.1"/>
    <property type="molecule type" value="Genomic_DNA"/>
</dbReference>
<evidence type="ECO:0000256" key="2">
    <source>
        <dbReference type="ARBA" id="ARBA00022598"/>
    </source>
</evidence>
<name>A0A1E4S2L0_CYBJN</name>
<dbReference type="RefSeq" id="XP_020070813.1">
    <property type="nucleotide sequence ID" value="XM_020214814.1"/>
</dbReference>
<dbReference type="Gene3D" id="3.30.930.10">
    <property type="entry name" value="Bira Bifunctional Protein, Domain 2"/>
    <property type="match status" value="1"/>
</dbReference>
<dbReference type="PANTHER" id="PTHR12835">
    <property type="entry name" value="BIOTIN PROTEIN LIGASE"/>
    <property type="match status" value="1"/>
</dbReference>
<dbReference type="SUPFAM" id="SSF52317">
    <property type="entry name" value="Class I glutamine amidotransferase-like"/>
    <property type="match status" value="1"/>
</dbReference>
<accession>A0A1E4S2L0</accession>
<evidence type="ECO:0000259" key="3">
    <source>
        <dbReference type="PROSITE" id="PS51733"/>
    </source>
</evidence>
<gene>
    <name evidence="4" type="ORF">CYBJADRAFT_167211</name>
</gene>